<dbReference type="Gene3D" id="2.30.29.30">
    <property type="entry name" value="Pleckstrin-homology domain (PH domain)/Phosphotyrosine-binding domain (PTB)"/>
    <property type="match status" value="1"/>
</dbReference>
<dbReference type="Gene3D" id="3.40.850.10">
    <property type="entry name" value="Kinesin motor domain"/>
    <property type="match status" value="1"/>
</dbReference>
<evidence type="ECO:0000256" key="8">
    <source>
        <dbReference type="SAM" id="MobiDB-lite"/>
    </source>
</evidence>
<feature type="domain" description="PH" evidence="9">
    <location>
        <begin position="1426"/>
        <end position="1538"/>
    </location>
</feature>
<dbReference type="PROSITE" id="PS50003">
    <property type="entry name" value="PH_DOMAIN"/>
    <property type="match status" value="1"/>
</dbReference>
<dbReference type="Gene3D" id="1.10.10.820">
    <property type="match status" value="1"/>
</dbReference>
<evidence type="ECO:0000259" key="9">
    <source>
        <dbReference type="PROSITE" id="PS50003"/>
    </source>
</evidence>
<feature type="binding site" evidence="7">
    <location>
        <begin position="152"/>
        <end position="159"/>
    </location>
    <ligand>
        <name>ATP</name>
        <dbReference type="ChEBI" id="CHEBI:30616"/>
    </ligand>
</feature>
<dbReference type="GO" id="GO:0005524">
    <property type="term" value="F:ATP binding"/>
    <property type="evidence" value="ECO:0007669"/>
    <property type="project" value="UniProtKB-UniRule"/>
</dbReference>
<feature type="compositionally biased region" description="Low complexity" evidence="8">
    <location>
        <begin position="624"/>
        <end position="635"/>
    </location>
</feature>
<dbReference type="GO" id="GO:0035556">
    <property type="term" value="P:intracellular signal transduction"/>
    <property type="evidence" value="ECO:0007669"/>
    <property type="project" value="InterPro"/>
</dbReference>
<dbReference type="SMART" id="SM00242">
    <property type="entry name" value="MYSc"/>
    <property type="match status" value="1"/>
</dbReference>
<dbReference type="PROSITE" id="PS00741">
    <property type="entry name" value="DH_1"/>
    <property type="match status" value="1"/>
</dbReference>
<feature type="compositionally biased region" description="Basic and acidic residues" evidence="8">
    <location>
        <begin position="892"/>
        <end position="964"/>
    </location>
</feature>
<accession>A0A152A6N8</accession>
<dbReference type="Gene3D" id="1.20.58.530">
    <property type="match status" value="1"/>
</dbReference>
<dbReference type="InterPro" id="IPR036961">
    <property type="entry name" value="Kinesin_motor_dom_sf"/>
</dbReference>
<reference evidence="13 14" key="1">
    <citation type="submission" date="2015-12" db="EMBL/GenBank/DDBJ databases">
        <title>Dictyostelia acquired genes for synthesis and detection of signals that induce cell-type specialization by lateral gene transfer from prokaryotes.</title>
        <authorList>
            <person name="Gloeckner G."/>
            <person name="Schaap P."/>
        </authorList>
    </citation>
    <scope>NUCLEOTIDE SEQUENCE [LARGE SCALE GENOMIC DNA]</scope>
    <source>
        <strain evidence="13 14">TK</strain>
    </source>
</reference>
<feature type="domain" description="Myosin N-terminal SH3-like" evidence="12">
    <location>
        <begin position="4"/>
        <end position="54"/>
    </location>
</feature>
<dbReference type="PROSITE" id="PS50096">
    <property type="entry name" value="IQ"/>
    <property type="match status" value="1"/>
</dbReference>
<dbReference type="InterPro" id="IPR001331">
    <property type="entry name" value="GDS_CDC24_CS"/>
</dbReference>
<organism evidence="13 14">
    <name type="scientific">Tieghemostelium lacteum</name>
    <name type="common">Slime mold</name>
    <name type="synonym">Dictyostelium lacteum</name>
    <dbReference type="NCBI Taxonomy" id="361077"/>
    <lineage>
        <taxon>Eukaryota</taxon>
        <taxon>Amoebozoa</taxon>
        <taxon>Evosea</taxon>
        <taxon>Eumycetozoa</taxon>
        <taxon>Dictyostelia</taxon>
        <taxon>Dictyosteliales</taxon>
        <taxon>Raperosteliaceae</taxon>
        <taxon>Tieghemostelium</taxon>
    </lineage>
</organism>
<dbReference type="GO" id="GO:0016020">
    <property type="term" value="C:membrane"/>
    <property type="evidence" value="ECO:0007669"/>
    <property type="project" value="TreeGrafter"/>
</dbReference>
<evidence type="ECO:0000313" key="13">
    <source>
        <dbReference type="EMBL" id="KYR01876.1"/>
    </source>
</evidence>
<dbReference type="Pfam" id="PF11600">
    <property type="entry name" value="CAF1A_acidic"/>
    <property type="match status" value="1"/>
</dbReference>
<feature type="compositionally biased region" description="Polar residues" evidence="8">
    <location>
        <begin position="1098"/>
        <end position="1108"/>
    </location>
</feature>
<dbReference type="SUPFAM" id="SSF48065">
    <property type="entry name" value="DBL homology domain (DH-domain)"/>
    <property type="match status" value="1"/>
</dbReference>
<feature type="region of interest" description="Disordered" evidence="8">
    <location>
        <begin position="624"/>
        <end position="668"/>
    </location>
</feature>
<evidence type="ECO:0000259" key="10">
    <source>
        <dbReference type="PROSITE" id="PS50010"/>
    </source>
</evidence>
<comment type="caution">
    <text evidence="13">The sequence shown here is derived from an EMBL/GenBank/DDBJ whole genome shotgun (WGS) entry which is preliminary data.</text>
</comment>
<dbReference type="Gene3D" id="1.20.900.10">
    <property type="entry name" value="Dbl homology (DH) domain"/>
    <property type="match status" value="1"/>
</dbReference>
<dbReference type="SMART" id="SM00325">
    <property type="entry name" value="RhoGEF"/>
    <property type="match status" value="1"/>
</dbReference>
<dbReference type="PROSITE" id="PS51456">
    <property type="entry name" value="MYOSIN_MOTOR"/>
    <property type="match status" value="1"/>
</dbReference>
<sequence>MTFLEGEIVWIPHNTFGYCKSKVIKLENQNVHVQVLDNKEELKVSLSSVHAYNQDDDINQEDMINIQDLTEATLLYNLKQRYTSDDIYTYIGNVLVSINPFKNINIYQNDMIQKYRDINSLKTSKPHIFAVASRAYHSMISERKNQSIIISGESGSGKTEATKSCVQFLVQVSSGSILDNSNNSQSTVERDIIQSNPILEAFGNSRTTKNYNSSRFGKFLKMEFRQSDWRIVGASVETYLLEKSRISHRPDRLNLNYHIFYYLVWGCSDQERKQWSLFQEPKKFRYLDANDDVLNSYKSISMNPKDLSSGFLQVKQSMSAMGFDSNECQSVFKILSAILHLGNIEFEKDPNGFSELASKSGVQESMNTVSQLLGIPNGLFKQSLLNRNLKASGRGSIYTKPMEVDQSEQARDALAKSLYFKLFQYIVDKINKKFIQNSSNSSSNGNGGKVVPKDNLFIGVLDIFGFECLSLNSLDQLLINVTNERIQQQFNHTVFESEQKEYMAEDIPWNSTSFVDNKECIDLIEKKQYGLLSLLDDECLMPKGSELSLLEKYNAKYLNSNHHYQRSLAKGTFTLKHFAGEVNYQVDGWLEKNRDTLLLDLEDLLLNSTNDLIKLMFTSASSSNPNLNRNNSTSSIINKPSPINRERISPGNTGSLGSNSSSNQLKKTTNQSVSSQFIDQLNRLIGTINSTSVHYIRCIKPNVTLEPDNFNNINVLSQLRNVGLLQTVQIRKMGYSYRKDFKSFLNRYSNLSQNQQNQPKPQKSIGNSSNQKQQCKDILEMINCDYLKSSQLKVQKLGTPLGGGQKLNFQIGKSKVFLTDELYIFLELKRYDRIVLSVRVIQSFFKMIKLRKIFLQQSRSALVLQTAIRSHLKRKEVHLALTQDRLKKEQERQKELDRKKKEDEEKQKELERKRKEEEKQRRDEEERLRKEQEKKKKEEEKQQREEEERVRKEQEKLKKEEKKLQQQQQKSSESGSNTSGVGGVFSNLLSTFTNSNNNSSNNTTTTTTTTPSTGSNGISSKSIFISADVYSNEKREAQLSKPLPVSPVIKSKPIPIAAKSIWNITNSPSKNSPRFFRNGLKNSPMDQVLIGRKHNQFISHSAPTSNPHNSNNNNNNNNNNILSKIRMSDEPTTSSNSHKFDNSSSTSSSPNSISHSISNESIDIGTSPPTTSSTTTSMTTSLPSNLFATSPPSGSQLVLSPREQQEKNKRLRTEILKEIIVTEKDYIRDLNIVLEIFLTPIREKSLLSAKEINTMFSNIEILYSVNKTMLEELIDGNDDDPTYENAKIGQAFLKMSHYLKMYNSYCSNQQQALKLLEDEKLKNQGFRDYLELCMADARCRGLPLISFLIKPVQRICKYPLLLKEVIKYTPDDHPEHLPLEEADKKISEIVAAINEGKRLVEMFQKILELQSSIDGINDNLMEPGRQLLMECQVTSVKELSSEDSLSRTIFLFNNLIIVCSPVSAISSAINNFKSKKYQYKLKASIPIPLARIMYVSDTDAVKYAIELWNTKEESNYILCFNSETQRMLWFKNIKNLIQDYKLSSSGKALSKK</sequence>
<dbReference type="GO" id="GO:0000146">
    <property type="term" value="F:microfilament motor activity"/>
    <property type="evidence" value="ECO:0007669"/>
    <property type="project" value="TreeGrafter"/>
</dbReference>
<feature type="region of interest" description="Disordered" evidence="8">
    <location>
        <begin position="892"/>
        <end position="1019"/>
    </location>
</feature>
<evidence type="ECO:0000259" key="11">
    <source>
        <dbReference type="PROSITE" id="PS51456"/>
    </source>
</evidence>
<dbReference type="Pfam" id="PF00621">
    <property type="entry name" value="RhoGEF"/>
    <property type="match status" value="1"/>
</dbReference>
<dbReference type="InterPro" id="IPR000219">
    <property type="entry name" value="DH_dom"/>
</dbReference>
<evidence type="ECO:0000256" key="6">
    <source>
        <dbReference type="ARBA" id="ARBA00023203"/>
    </source>
</evidence>
<dbReference type="GO" id="GO:0005085">
    <property type="term" value="F:guanyl-nucleotide exchange factor activity"/>
    <property type="evidence" value="ECO:0007669"/>
    <property type="project" value="UniProtKB-KW"/>
</dbReference>
<dbReference type="EMBL" id="LODT01000006">
    <property type="protein sequence ID" value="KYR01876.1"/>
    <property type="molecule type" value="Genomic_DNA"/>
</dbReference>
<dbReference type="SMART" id="SM00233">
    <property type="entry name" value="PH"/>
    <property type="match status" value="1"/>
</dbReference>
<dbReference type="InParanoid" id="A0A152A6N8"/>
<dbReference type="Gene3D" id="6.20.240.20">
    <property type="match status" value="1"/>
</dbReference>
<dbReference type="Proteomes" id="UP000076078">
    <property type="component" value="Unassembled WGS sequence"/>
</dbReference>
<dbReference type="CDD" id="cd00160">
    <property type="entry name" value="RhoGEF"/>
    <property type="match status" value="1"/>
</dbReference>
<dbReference type="PROSITE" id="PS50010">
    <property type="entry name" value="DH_2"/>
    <property type="match status" value="1"/>
</dbReference>
<dbReference type="GO" id="GO:0007015">
    <property type="term" value="P:actin filament organization"/>
    <property type="evidence" value="ECO:0007669"/>
    <property type="project" value="TreeGrafter"/>
</dbReference>
<evidence type="ECO:0000256" key="4">
    <source>
        <dbReference type="ARBA" id="ARBA00023123"/>
    </source>
</evidence>
<keyword evidence="4 7" id="KW-0518">Myosin</keyword>
<protein>
    <submittedName>
        <fullName evidence="13">Calmodulin-binding protein</fullName>
    </submittedName>
</protein>
<dbReference type="InterPro" id="IPR035899">
    <property type="entry name" value="DBL_dom_sf"/>
</dbReference>
<dbReference type="SUPFAM" id="SSF50729">
    <property type="entry name" value="PH domain-like"/>
    <property type="match status" value="1"/>
</dbReference>
<feature type="compositionally biased region" description="Low complexity" evidence="8">
    <location>
        <begin position="1109"/>
        <end position="1120"/>
    </location>
</feature>
<dbReference type="InterPro" id="IPR001609">
    <property type="entry name" value="Myosin_head_motor_dom-like"/>
</dbReference>
<feature type="region of interest" description="Actin-binding" evidence="7">
    <location>
        <begin position="681"/>
        <end position="703"/>
    </location>
</feature>
<evidence type="ECO:0000256" key="7">
    <source>
        <dbReference type="PROSITE-ProRule" id="PRU00782"/>
    </source>
</evidence>
<feature type="compositionally biased region" description="Low complexity" evidence="8">
    <location>
        <begin position="649"/>
        <end position="663"/>
    </location>
</feature>
<evidence type="ECO:0000256" key="1">
    <source>
        <dbReference type="ARBA" id="ARBA00022658"/>
    </source>
</evidence>
<keyword evidence="3 7" id="KW-0067">ATP-binding</keyword>
<evidence type="ECO:0000259" key="12">
    <source>
        <dbReference type="PROSITE" id="PS51844"/>
    </source>
</evidence>
<evidence type="ECO:0000313" key="14">
    <source>
        <dbReference type="Proteomes" id="UP000076078"/>
    </source>
</evidence>
<comment type="similarity">
    <text evidence="7">Belongs to the TRAFAC class myosin-kinesin ATPase superfamily. Myosin family.</text>
</comment>
<keyword evidence="2 7" id="KW-0547">Nucleotide-binding</keyword>
<dbReference type="PANTHER" id="PTHR13140:SF752">
    <property type="entry name" value="MYOSIN-M HEAVY CHAIN"/>
    <property type="match status" value="1"/>
</dbReference>
<dbReference type="Pfam" id="PF00063">
    <property type="entry name" value="Myosin_head"/>
    <property type="match status" value="1"/>
</dbReference>
<dbReference type="InterPro" id="IPR011993">
    <property type="entry name" value="PH-like_dom_sf"/>
</dbReference>
<evidence type="ECO:0000256" key="3">
    <source>
        <dbReference type="ARBA" id="ARBA00022840"/>
    </source>
</evidence>
<gene>
    <name evidence="13" type="ORF">DLAC_01898</name>
</gene>
<evidence type="ECO:0000256" key="5">
    <source>
        <dbReference type="ARBA" id="ARBA00023175"/>
    </source>
</evidence>
<evidence type="ECO:0000256" key="2">
    <source>
        <dbReference type="ARBA" id="ARBA00022741"/>
    </source>
</evidence>
<feature type="compositionally biased region" description="Polar residues" evidence="8">
    <location>
        <begin position="1186"/>
        <end position="1198"/>
    </location>
</feature>
<dbReference type="PRINTS" id="PR00193">
    <property type="entry name" value="MYOSINHEAVY"/>
</dbReference>
<dbReference type="InterPro" id="IPR004009">
    <property type="entry name" value="SH3_Myosin"/>
</dbReference>
<dbReference type="InterPro" id="IPR027417">
    <property type="entry name" value="P-loop_NTPase"/>
</dbReference>
<dbReference type="PANTHER" id="PTHR13140">
    <property type="entry name" value="MYOSIN"/>
    <property type="match status" value="1"/>
</dbReference>
<feature type="region of interest" description="Disordered" evidence="8">
    <location>
        <begin position="1098"/>
        <end position="1205"/>
    </location>
</feature>
<feature type="compositionally biased region" description="Low complexity" evidence="8">
    <location>
        <begin position="1134"/>
        <end position="1184"/>
    </location>
</feature>
<dbReference type="OrthoDB" id="19088at2759"/>
<dbReference type="PROSITE" id="PS51844">
    <property type="entry name" value="SH3_LIKE"/>
    <property type="match status" value="1"/>
</dbReference>
<keyword evidence="5 7" id="KW-0505">Motor protein</keyword>
<dbReference type="STRING" id="361077.A0A152A6N8"/>
<dbReference type="SUPFAM" id="SSF52540">
    <property type="entry name" value="P-loop containing nucleoside triphosphate hydrolases"/>
    <property type="match status" value="1"/>
</dbReference>
<dbReference type="Gene3D" id="1.20.120.720">
    <property type="entry name" value="Myosin VI head, motor domain, U50 subdomain"/>
    <property type="match status" value="1"/>
</dbReference>
<dbReference type="InterPro" id="IPR021644">
    <property type="entry name" value="CAF-1_p150_acidic"/>
</dbReference>
<dbReference type="GO" id="GO:0005737">
    <property type="term" value="C:cytoplasm"/>
    <property type="evidence" value="ECO:0007669"/>
    <property type="project" value="TreeGrafter"/>
</dbReference>
<keyword evidence="1" id="KW-0344">Guanine-nucleotide releasing factor</keyword>
<dbReference type="Gene3D" id="1.20.5.190">
    <property type="match status" value="1"/>
</dbReference>
<feature type="compositionally biased region" description="Low complexity" evidence="8">
    <location>
        <begin position="985"/>
        <end position="1019"/>
    </location>
</feature>
<dbReference type="Pfam" id="PF22697">
    <property type="entry name" value="SOS1_NGEF_PH"/>
    <property type="match status" value="1"/>
</dbReference>
<dbReference type="GO" id="GO:0051015">
    <property type="term" value="F:actin filament binding"/>
    <property type="evidence" value="ECO:0007669"/>
    <property type="project" value="TreeGrafter"/>
</dbReference>
<dbReference type="GO" id="GO:0016459">
    <property type="term" value="C:myosin complex"/>
    <property type="evidence" value="ECO:0007669"/>
    <property type="project" value="UniProtKB-KW"/>
</dbReference>
<name>A0A152A6N8_TIELA</name>
<feature type="domain" description="Myosin motor" evidence="11">
    <location>
        <begin position="58"/>
        <end position="831"/>
    </location>
</feature>
<dbReference type="OMA" id="AFLKMSH"/>
<keyword evidence="14" id="KW-1185">Reference proteome</keyword>
<feature type="domain" description="DH" evidence="10">
    <location>
        <begin position="1211"/>
        <end position="1396"/>
    </location>
</feature>
<dbReference type="InterPro" id="IPR001849">
    <property type="entry name" value="PH_domain"/>
</dbReference>
<proteinExistence type="inferred from homology"/>
<dbReference type="InterPro" id="IPR055251">
    <property type="entry name" value="SOS1_NGEF_PH"/>
</dbReference>
<keyword evidence="6 7" id="KW-0009">Actin-binding</keyword>